<keyword evidence="7" id="KW-0808">Transferase</keyword>
<dbReference type="PANTHER" id="PTHR10682:SF6">
    <property type="entry name" value="POLY(A) POLYMERASE GAMMA"/>
    <property type="match status" value="1"/>
</dbReference>
<evidence type="ECO:0000256" key="2">
    <source>
        <dbReference type="ARBA" id="ARBA00001946"/>
    </source>
</evidence>
<evidence type="ECO:0000259" key="16">
    <source>
        <dbReference type="Pfam" id="PF20750"/>
    </source>
</evidence>
<dbReference type="Pfam" id="PF04928">
    <property type="entry name" value="PAP_central"/>
    <property type="match status" value="1"/>
</dbReference>
<evidence type="ECO:0000259" key="15">
    <source>
        <dbReference type="Pfam" id="PF04928"/>
    </source>
</evidence>
<dbReference type="Gene3D" id="3.30.70.590">
    <property type="entry name" value="Poly(A) polymerase predicted RNA binding domain"/>
    <property type="match status" value="1"/>
</dbReference>
<dbReference type="GO" id="GO:0046872">
    <property type="term" value="F:metal ion binding"/>
    <property type="evidence" value="ECO:0007669"/>
    <property type="project" value="UniProtKB-KW"/>
</dbReference>
<evidence type="ECO:0000256" key="12">
    <source>
        <dbReference type="ARBA" id="ARBA00023242"/>
    </source>
</evidence>
<evidence type="ECO:0000313" key="17">
    <source>
        <dbReference type="EMBL" id="EMP41912.1"/>
    </source>
</evidence>
<dbReference type="GO" id="GO:0003723">
    <property type="term" value="F:RNA binding"/>
    <property type="evidence" value="ECO:0007669"/>
    <property type="project" value="InterPro"/>
</dbReference>
<name>M7CL78_CHEMY</name>
<evidence type="ECO:0000256" key="13">
    <source>
        <dbReference type="ARBA" id="ARBA00048830"/>
    </source>
</evidence>
<evidence type="ECO:0000256" key="4">
    <source>
        <dbReference type="ARBA" id="ARBA00010912"/>
    </source>
</evidence>
<dbReference type="SUPFAM" id="SSF55003">
    <property type="entry name" value="PAP/Archaeal CCA-adding enzyme, C-terminal domain"/>
    <property type="match status" value="1"/>
</dbReference>
<dbReference type="STRING" id="8469.M7CL78"/>
<dbReference type="InterPro" id="IPR048840">
    <property type="entry name" value="PolA_pol_NTPase"/>
</dbReference>
<dbReference type="Gene3D" id="1.10.1410.10">
    <property type="match status" value="2"/>
</dbReference>
<dbReference type="InterPro" id="IPR043519">
    <property type="entry name" value="NT_sf"/>
</dbReference>
<organism evidence="17 18">
    <name type="scientific">Chelonia mydas</name>
    <name type="common">Green sea-turtle</name>
    <name type="synonym">Chelonia agassizi</name>
    <dbReference type="NCBI Taxonomy" id="8469"/>
    <lineage>
        <taxon>Eukaryota</taxon>
        <taxon>Metazoa</taxon>
        <taxon>Chordata</taxon>
        <taxon>Craniata</taxon>
        <taxon>Vertebrata</taxon>
        <taxon>Euteleostomi</taxon>
        <taxon>Archelosauria</taxon>
        <taxon>Testudinata</taxon>
        <taxon>Testudines</taxon>
        <taxon>Cryptodira</taxon>
        <taxon>Durocryptodira</taxon>
        <taxon>Americhelydia</taxon>
        <taxon>Chelonioidea</taxon>
        <taxon>Cheloniidae</taxon>
        <taxon>Chelonia</taxon>
    </lineage>
</organism>
<keyword evidence="12" id="KW-0539">Nucleus</keyword>
<keyword evidence="10" id="KW-0067">ATP-binding</keyword>
<comment type="cofactor">
    <cofactor evidence="2">
        <name>Mg(2+)</name>
        <dbReference type="ChEBI" id="CHEBI:18420"/>
    </cofactor>
</comment>
<evidence type="ECO:0000259" key="14">
    <source>
        <dbReference type="Pfam" id="PF04926"/>
    </source>
</evidence>
<keyword evidence="9" id="KW-0547">Nucleotide-binding</keyword>
<keyword evidence="11" id="KW-0460">Magnesium</keyword>
<keyword evidence="8" id="KW-0479">Metal-binding</keyword>
<dbReference type="InterPro" id="IPR011068">
    <property type="entry name" value="NuclTrfase_I-like_C"/>
</dbReference>
<comment type="subcellular location">
    <subcellularLocation>
        <location evidence="3">Nucleus</location>
    </subcellularLocation>
</comment>
<dbReference type="EMBL" id="KB480855">
    <property type="protein sequence ID" value="EMP41912.1"/>
    <property type="molecule type" value="Genomic_DNA"/>
</dbReference>
<dbReference type="Proteomes" id="UP000031443">
    <property type="component" value="Unassembled WGS sequence"/>
</dbReference>
<dbReference type="GO" id="GO:0031123">
    <property type="term" value="P:RNA 3'-end processing"/>
    <property type="evidence" value="ECO:0007669"/>
    <property type="project" value="InterPro"/>
</dbReference>
<reference evidence="18" key="1">
    <citation type="journal article" date="2013" name="Nat. Genet.">
        <title>The draft genomes of soft-shell turtle and green sea turtle yield insights into the development and evolution of the turtle-specific body plan.</title>
        <authorList>
            <person name="Wang Z."/>
            <person name="Pascual-Anaya J."/>
            <person name="Zadissa A."/>
            <person name="Li W."/>
            <person name="Niimura Y."/>
            <person name="Huang Z."/>
            <person name="Li C."/>
            <person name="White S."/>
            <person name="Xiong Z."/>
            <person name="Fang D."/>
            <person name="Wang B."/>
            <person name="Ming Y."/>
            <person name="Chen Y."/>
            <person name="Zheng Y."/>
            <person name="Kuraku S."/>
            <person name="Pignatelli M."/>
            <person name="Herrero J."/>
            <person name="Beal K."/>
            <person name="Nozawa M."/>
            <person name="Li Q."/>
            <person name="Wang J."/>
            <person name="Zhang H."/>
            <person name="Yu L."/>
            <person name="Shigenobu S."/>
            <person name="Wang J."/>
            <person name="Liu J."/>
            <person name="Flicek P."/>
            <person name="Searle S."/>
            <person name="Wang J."/>
            <person name="Kuratani S."/>
            <person name="Yin Y."/>
            <person name="Aken B."/>
            <person name="Zhang G."/>
            <person name="Irie N."/>
        </authorList>
    </citation>
    <scope>NUCLEOTIDE SEQUENCE [LARGE SCALE GENOMIC DNA]</scope>
</reference>
<evidence type="ECO:0000256" key="7">
    <source>
        <dbReference type="ARBA" id="ARBA00022679"/>
    </source>
</evidence>
<accession>M7CL78</accession>
<dbReference type="PANTHER" id="PTHR10682">
    <property type="entry name" value="POLY A POLYMERASE"/>
    <property type="match status" value="1"/>
</dbReference>
<protein>
    <recommendedName>
        <fullName evidence="5">polynucleotide adenylyltransferase</fullName>
        <ecNumber evidence="5">2.7.7.19</ecNumber>
    </recommendedName>
</protein>
<dbReference type="InterPro" id="IPR007012">
    <property type="entry name" value="PolA_pol_cen_dom"/>
</dbReference>
<feature type="domain" description="Poly(A) polymerase nucleotidyltransferase" evidence="16">
    <location>
        <begin position="13"/>
        <end position="206"/>
    </location>
</feature>
<comment type="cofactor">
    <cofactor evidence="1">
        <name>Mn(2+)</name>
        <dbReference type="ChEBI" id="CHEBI:29035"/>
    </cofactor>
</comment>
<dbReference type="GO" id="GO:1990817">
    <property type="term" value="F:poly(A) RNA polymerase activity"/>
    <property type="evidence" value="ECO:0007669"/>
    <property type="project" value="UniProtKB-EC"/>
</dbReference>
<dbReference type="Pfam" id="PF04926">
    <property type="entry name" value="PAP_RNA-bind"/>
    <property type="match status" value="1"/>
</dbReference>
<gene>
    <name evidence="17" type="ORF">UY3_00836</name>
</gene>
<dbReference type="CDD" id="cd05402">
    <property type="entry name" value="NT_PAP_TUTase"/>
    <property type="match status" value="1"/>
</dbReference>
<dbReference type="GO" id="GO:0005524">
    <property type="term" value="F:ATP binding"/>
    <property type="evidence" value="ECO:0007669"/>
    <property type="project" value="UniProtKB-KW"/>
</dbReference>
<sequence>NSMLENQPQKHYGITSPISLTPPKEIDYIYTQKLIEAMKPFGVFEDEEELNHRLIVLGKLNKLVKEWISELSESKNLPPSVVATVGGKIFTFGSYRLGVHTKGADIDALCVAPRHVERSDFFQSFFEKLKVQDGIRNLRAIEDAYVPVIKFEFDGIEIDLVFARLAVQTISDNLELRDDSRLRSLDIRCIRSLNGCRVTDEILHLVPHKENFRLTLRAIKLWAKLSGILSEEKEDPPLQVKFQQKEQELESDSLPDENVNPSDRYHLMPIITPAYPQQNSTYNVSTSTRAVMVEEFKQGLAVTDEILQGKSDWPKLLEPPIFFQKYKVGLVESKIRVLVGNLERNEFINLAHVNPQSFPGNKEHCKESNYVSMWFLGIIFRKMENAESVNIDLTYDIQSFTDTVHRQANNINMLKDGMKIEATHVKKKQLHYYLPAEILQKRKKQSIPDIGRNISGLSSKRASVDVSSLDGSMNTDTGTRYSSPPLLNRISKLDNSLIETERNTVLQRTSAATSREKSLNVTMPSVPVKRLPIPVIGSKTEIAGTTKAVLPPTGCTIPTVVGRNVISRLITPPPAQGQQLLNGISTLNSKNAAPKRPHSPSSEECTKRLKDIEKVKTHFNMESKGERVGEMYIDKLQKTLQVML</sequence>
<dbReference type="FunFam" id="3.30.460.10:FF:000002">
    <property type="entry name" value="Poly(A) polymerase alpha, putative"/>
    <property type="match status" value="1"/>
</dbReference>
<dbReference type="GO" id="GO:0005634">
    <property type="term" value="C:nucleus"/>
    <property type="evidence" value="ECO:0007669"/>
    <property type="project" value="UniProtKB-SubCell"/>
</dbReference>
<evidence type="ECO:0000256" key="8">
    <source>
        <dbReference type="ARBA" id="ARBA00022723"/>
    </source>
</evidence>
<comment type="similarity">
    <text evidence="4">Belongs to the poly(A) polymerase family.</text>
</comment>
<evidence type="ECO:0000256" key="5">
    <source>
        <dbReference type="ARBA" id="ARBA00012388"/>
    </source>
</evidence>
<feature type="domain" description="Poly(A) polymerase central" evidence="15">
    <location>
        <begin position="240"/>
        <end position="318"/>
    </location>
</feature>
<comment type="catalytic activity">
    <reaction evidence="13">
        <text>RNA(n) + ATP = RNA(n)-3'-adenine ribonucleotide + diphosphate</text>
        <dbReference type="Rhea" id="RHEA:11332"/>
        <dbReference type="Rhea" id="RHEA-COMP:14527"/>
        <dbReference type="Rhea" id="RHEA-COMP:17347"/>
        <dbReference type="ChEBI" id="CHEBI:30616"/>
        <dbReference type="ChEBI" id="CHEBI:33019"/>
        <dbReference type="ChEBI" id="CHEBI:140395"/>
        <dbReference type="ChEBI" id="CHEBI:173115"/>
        <dbReference type="EC" id="2.7.7.19"/>
    </reaction>
</comment>
<dbReference type="SUPFAM" id="SSF81631">
    <property type="entry name" value="PAP/OAS1 substrate-binding domain"/>
    <property type="match status" value="1"/>
</dbReference>
<evidence type="ECO:0000313" key="18">
    <source>
        <dbReference type="Proteomes" id="UP000031443"/>
    </source>
</evidence>
<evidence type="ECO:0000256" key="10">
    <source>
        <dbReference type="ARBA" id="ARBA00022840"/>
    </source>
</evidence>
<dbReference type="InterPro" id="IPR007010">
    <property type="entry name" value="PolA_pol_RNA-bd_dom"/>
</dbReference>
<evidence type="ECO:0000256" key="6">
    <source>
        <dbReference type="ARBA" id="ARBA00022664"/>
    </source>
</evidence>
<proteinExistence type="inferred from homology"/>
<dbReference type="GO" id="GO:0006397">
    <property type="term" value="P:mRNA processing"/>
    <property type="evidence" value="ECO:0007669"/>
    <property type="project" value="UniProtKB-KW"/>
</dbReference>
<dbReference type="Pfam" id="PF20750">
    <property type="entry name" value="PAP_NTPase"/>
    <property type="match status" value="1"/>
</dbReference>
<evidence type="ECO:0000256" key="3">
    <source>
        <dbReference type="ARBA" id="ARBA00004123"/>
    </source>
</evidence>
<dbReference type="EC" id="2.7.7.19" evidence="5"/>
<dbReference type="SUPFAM" id="SSF81301">
    <property type="entry name" value="Nucleotidyltransferase"/>
    <property type="match status" value="1"/>
</dbReference>
<dbReference type="AlphaFoldDB" id="M7CL78"/>
<dbReference type="Gene3D" id="3.30.460.10">
    <property type="entry name" value="Beta Polymerase, domain 2"/>
    <property type="match status" value="1"/>
</dbReference>
<evidence type="ECO:0000256" key="9">
    <source>
        <dbReference type="ARBA" id="ARBA00022741"/>
    </source>
</evidence>
<evidence type="ECO:0000256" key="1">
    <source>
        <dbReference type="ARBA" id="ARBA00001936"/>
    </source>
</evidence>
<feature type="non-terminal residue" evidence="17">
    <location>
        <position position="1"/>
    </location>
</feature>
<feature type="domain" description="Poly(A) polymerase RNA-binding" evidence="14">
    <location>
        <begin position="363"/>
        <end position="444"/>
    </location>
</feature>
<keyword evidence="6" id="KW-0507">mRNA processing</keyword>
<keyword evidence="18" id="KW-1185">Reference proteome</keyword>
<evidence type="ECO:0000256" key="11">
    <source>
        <dbReference type="ARBA" id="ARBA00022842"/>
    </source>
</evidence>